<reference evidence="2" key="2">
    <citation type="journal article" date="2015" name="Fish Shellfish Immunol.">
        <title>Early steps in the European eel (Anguilla anguilla)-Vibrio vulnificus interaction in the gills: Role of the RtxA13 toxin.</title>
        <authorList>
            <person name="Callol A."/>
            <person name="Pajuelo D."/>
            <person name="Ebbesson L."/>
            <person name="Teles M."/>
            <person name="MacKenzie S."/>
            <person name="Amaro C."/>
        </authorList>
    </citation>
    <scope>NUCLEOTIDE SEQUENCE</scope>
</reference>
<proteinExistence type="predicted"/>
<keyword evidence="1" id="KW-0732">Signal</keyword>
<name>A0A0E9SAE9_ANGAN</name>
<feature type="signal peptide" evidence="1">
    <location>
        <begin position="1"/>
        <end position="20"/>
    </location>
</feature>
<organism evidence="2">
    <name type="scientific">Anguilla anguilla</name>
    <name type="common">European freshwater eel</name>
    <name type="synonym">Muraena anguilla</name>
    <dbReference type="NCBI Taxonomy" id="7936"/>
    <lineage>
        <taxon>Eukaryota</taxon>
        <taxon>Metazoa</taxon>
        <taxon>Chordata</taxon>
        <taxon>Craniata</taxon>
        <taxon>Vertebrata</taxon>
        <taxon>Euteleostomi</taxon>
        <taxon>Actinopterygii</taxon>
        <taxon>Neopterygii</taxon>
        <taxon>Teleostei</taxon>
        <taxon>Anguilliformes</taxon>
        <taxon>Anguillidae</taxon>
        <taxon>Anguilla</taxon>
    </lineage>
</organism>
<evidence type="ECO:0000256" key="1">
    <source>
        <dbReference type="SAM" id="SignalP"/>
    </source>
</evidence>
<protein>
    <submittedName>
        <fullName evidence="2">Uncharacterized protein</fullName>
    </submittedName>
</protein>
<feature type="chain" id="PRO_5002432397" evidence="1">
    <location>
        <begin position="21"/>
        <end position="55"/>
    </location>
</feature>
<reference evidence="2" key="1">
    <citation type="submission" date="2014-11" db="EMBL/GenBank/DDBJ databases">
        <authorList>
            <person name="Amaro Gonzalez C."/>
        </authorList>
    </citation>
    <scope>NUCLEOTIDE SEQUENCE</scope>
</reference>
<dbReference type="AlphaFoldDB" id="A0A0E9SAE9"/>
<dbReference type="EMBL" id="GBXM01070218">
    <property type="protein sequence ID" value="JAH38359.1"/>
    <property type="molecule type" value="Transcribed_RNA"/>
</dbReference>
<accession>A0A0E9SAE9</accession>
<sequence>MRCNLFLLSLFRFNLPGFITQPNMVNGLKRKAKKGTGYRKAYWLRCRLISYINVL</sequence>
<evidence type="ECO:0000313" key="2">
    <source>
        <dbReference type="EMBL" id="JAH38359.1"/>
    </source>
</evidence>